<reference evidence="6" key="2">
    <citation type="submission" date="2020-09" db="EMBL/GenBank/DDBJ databases">
        <authorList>
            <person name="Sun Q."/>
            <person name="Ohkuma M."/>
        </authorList>
    </citation>
    <scope>NUCLEOTIDE SEQUENCE</scope>
    <source>
        <strain evidence="6">JCM 4434</strain>
    </source>
</reference>
<dbReference type="Pfam" id="PF07730">
    <property type="entry name" value="HisKA_3"/>
    <property type="match status" value="1"/>
</dbReference>
<protein>
    <submittedName>
        <fullName evidence="6">Histidine kinase</fullName>
    </submittedName>
</protein>
<dbReference type="PANTHER" id="PTHR24421:SF56">
    <property type="entry name" value="OXYGEN SENSOR HISTIDINE KINASE RESPONSE REGULATOR DOST"/>
    <property type="match status" value="1"/>
</dbReference>
<proteinExistence type="predicted"/>
<keyword evidence="2 6" id="KW-0418">Kinase</keyword>
<dbReference type="InterPro" id="IPR036890">
    <property type="entry name" value="HATPase_C_sf"/>
</dbReference>
<name>A0A8H9HLS8_KITAU</name>
<evidence type="ECO:0000313" key="7">
    <source>
        <dbReference type="Proteomes" id="UP000610124"/>
    </source>
</evidence>
<evidence type="ECO:0000313" key="6">
    <source>
        <dbReference type="EMBL" id="GGU66788.1"/>
    </source>
</evidence>
<evidence type="ECO:0000259" key="5">
    <source>
        <dbReference type="SMART" id="SM00387"/>
    </source>
</evidence>
<dbReference type="Gene3D" id="3.30.450.40">
    <property type="match status" value="2"/>
</dbReference>
<evidence type="ECO:0000259" key="4">
    <source>
        <dbReference type="SMART" id="SM00065"/>
    </source>
</evidence>
<keyword evidence="1" id="KW-0808">Transferase</keyword>
<dbReference type="RefSeq" id="WP_223886021.1">
    <property type="nucleotide sequence ID" value="NZ_BMUB01000003.1"/>
</dbReference>
<sequence length="602" mass="63788">MDPMPDLPEAAPEPTPHRVPEIASLGLDTLVTEVAERLQSAAAVTDRMQRLLEAVVSIGAGLDLHATLHRIATGAAELVDARYAALGVIAPGGDGLADFIHVGIDDATAAEIGELPAGRGILGALIDRPEPLRLTELGADPRSSGFPSHHPQMRTFLGVPIRVREEVFGNLYLTEKKGGGAFTPEDEQVVHALAAAAGVAIENSRLYEEGRRRERWIAGAAAVTTALLAAEQAEGALTVAAEQVRELADAALGMILLPTAPVGEGDCQMRVAHASGEAAEFVRGELLPKDSFAARLLEGDSVYLDDMSGDPTVVMRLARSFGPSMAVPMVARGRVLGGLCVWRPRGALPFTDSEKQLAGTFASQAALALRLAEGQRDQQRLAVFQDRDRIARDLHDLVIQRLFATGMMLESAARRAVVPEVKAGIGNAVDELDATIQEVRTTIYALQHDNHGDAPDTLRTRVLREASQAAAALGFKPSVSFVGPVESLVGENTGRQLLAALREMLSNTARHARASRVGVEIDATVHLGDKGRPVGGDPESLDRGGRPGVLLSVTDDGVGIPQGGRRSGLLNLTRRAEALGGAAWHESGPYRKGTVVRWTARL</sequence>
<feature type="domain" description="Histidine kinase/HSP90-like ATPase" evidence="5">
    <location>
        <begin position="492"/>
        <end position="602"/>
    </location>
</feature>
<comment type="caution">
    <text evidence="6">The sequence shown here is derived from an EMBL/GenBank/DDBJ whole genome shotgun (WGS) entry which is preliminary data.</text>
</comment>
<dbReference type="InterPro" id="IPR050482">
    <property type="entry name" value="Sensor_HK_TwoCompSys"/>
</dbReference>
<dbReference type="Gene3D" id="3.30.565.10">
    <property type="entry name" value="Histidine kinase-like ATPase, C-terminal domain"/>
    <property type="match status" value="1"/>
</dbReference>
<dbReference type="GO" id="GO:0000155">
    <property type="term" value="F:phosphorelay sensor kinase activity"/>
    <property type="evidence" value="ECO:0007669"/>
    <property type="project" value="InterPro"/>
</dbReference>
<feature type="domain" description="GAF" evidence="4">
    <location>
        <begin position="232"/>
        <end position="379"/>
    </location>
</feature>
<reference evidence="6" key="1">
    <citation type="journal article" date="2014" name="Int. J. Syst. Evol. Microbiol.">
        <title>Complete genome sequence of Corynebacterium casei LMG S-19264T (=DSM 44701T), isolated from a smear-ripened cheese.</title>
        <authorList>
            <consortium name="US DOE Joint Genome Institute (JGI-PGF)"/>
            <person name="Walter F."/>
            <person name="Albersmeier A."/>
            <person name="Kalinowski J."/>
            <person name="Ruckert C."/>
        </authorList>
    </citation>
    <scope>NUCLEOTIDE SEQUENCE</scope>
    <source>
        <strain evidence="6">JCM 4434</strain>
    </source>
</reference>
<dbReference type="SUPFAM" id="SSF55781">
    <property type="entry name" value="GAF domain-like"/>
    <property type="match status" value="2"/>
</dbReference>
<dbReference type="Proteomes" id="UP000610124">
    <property type="component" value="Unassembled WGS sequence"/>
</dbReference>
<dbReference type="InterPro" id="IPR003018">
    <property type="entry name" value="GAF"/>
</dbReference>
<dbReference type="InterPro" id="IPR003594">
    <property type="entry name" value="HATPase_dom"/>
</dbReference>
<accession>A0A8H9HLS8</accession>
<evidence type="ECO:0000256" key="3">
    <source>
        <dbReference type="ARBA" id="ARBA00023012"/>
    </source>
</evidence>
<evidence type="ECO:0000256" key="1">
    <source>
        <dbReference type="ARBA" id="ARBA00022679"/>
    </source>
</evidence>
<feature type="domain" description="GAF" evidence="4">
    <location>
        <begin position="63"/>
        <end position="211"/>
    </location>
</feature>
<dbReference type="GO" id="GO:0046983">
    <property type="term" value="F:protein dimerization activity"/>
    <property type="evidence" value="ECO:0007669"/>
    <property type="project" value="InterPro"/>
</dbReference>
<dbReference type="GO" id="GO:0016020">
    <property type="term" value="C:membrane"/>
    <property type="evidence" value="ECO:0007669"/>
    <property type="project" value="InterPro"/>
</dbReference>
<dbReference type="SMART" id="SM00387">
    <property type="entry name" value="HATPase_c"/>
    <property type="match status" value="1"/>
</dbReference>
<dbReference type="SUPFAM" id="SSF55874">
    <property type="entry name" value="ATPase domain of HSP90 chaperone/DNA topoisomerase II/histidine kinase"/>
    <property type="match status" value="1"/>
</dbReference>
<dbReference type="AlphaFoldDB" id="A0A8H9HLS8"/>
<dbReference type="GeneID" id="97484893"/>
<dbReference type="Pfam" id="PF01590">
    <property type="entry name" value="GAF"/>
    <property type="match status" value="2"/>
</dbReference>
<dbReference type="Gene3D" id="1.20.5.1930">
    <property type="match status" value="1"/>
</dbReference>
<evidence type="ECO:0000256" key="2">
    <source>
        <dbReference type="ARBA" id="ARBA00022777"/>
    </source>
</evidence>
<gene>
    <name evidence="6" type="ORF">GCM10010502_17330</name>
</gene>
<dbReference type="EMBL" id="BMUB01000003">
    <property type="protein sequence ID" value="GGU66788.1"/>
    <property type="molecule type" value="Genomic_DNA"/>
</dbReference>
<dbReference type="SMART" id="SM00065">
    <property type="entry name" value="GAF"/>
    <property type="match status" value="2"/>
</dbReference>
<dbReference type="InterPro" id="IPR029016">
    <property type="entry name" value="GAF-like_dom_sf"/>
</dbReference>
<dbReference type="InterPro" id="IPR011712">
    <property type="entry name" value="Sig_transdc_His_kin_sub3_dim/P"/>
</dbReference>
<keyword evidence="3" id="KW-0902">Two-component regulatory system</keyword>
<dbReference type="PANTHER" id="PTHR24421">
    <property type="entry name" value="NITRATE/NITRITE SENSOR PROTEIN NARX-RELATED"/>
    <property type="match status" value="1"/>
</dbReference>
<organism evidence="6 7">
    <name type="scientific">Kitasatospora aureofaciens</name>
    <name type="common">Streptomyces aureofaciens</name>
    <dbReference type="NCBI Taxonomy" id="1894"/>
    <lineage>
        <taxon>Bacteria</taxon>
        <taxon>Bacillati</taxon>
        <taxon>Actinomycetota</taxon>
        <taxon>Actinomycetes</taxon>
        <taxon>Kitasatosporales</taxon>
        <taxon>Streptomycetaceae</taxon>
        <taxon>Kitasatospora</taxon>
    </lineage>
</organism>